<organism evidence="2 3">
    <name type="scientific">Flavihumibacter solisilvae</name>
    <dbReference type="NCBI Taxonomy" id="1349421"/>
    <lineage>
        <taxon>Bacteria</taxon>
        <taxon>Pseudomonadati</taxon>
        <taxon>Bacteroidota</taxon>
        <taxon>Chitinophagia</taxon>
        <taxon>Chitinophagales</taxon>
        <taxon>Chitinophagaceae</taxon>
        <taxon>Flavihumibacter</taxon>
    </lineage>
</organism>
<dbReference type="Proteomes" id="UP000031408">
    <property type="component" value="Unassembled WGS sequence"/>
</dbReference>
<dbReference type="RefSeq" id="WP_039136731.1">
    <property type="nucleotide sequence ID" value="NZ_JSVC01000002.1"/>
</dbReference>
<name>A0A0C1IP97_9BACT</name>
<dbReference type="EMBL" id="JSVC01000002">
    <property type="protein sequence ID" value="KIC96000.1"/>
    <property type="molecule type" value="Genomic_DNA"/>
</dbReference>
<reference evidence="2 3" key="1">
    <citation type="submission" date="2014-11" db="EMBL/GenBank/DDBJ databases">
        <title>Genome sequence of Flavihumibacter solisilvae 3-3.</title>
        <authorList>
            <person name="Zhou G."/>
            <person name="Li M."/>
            <person name="Wang G."/>
        </authorList>
    </citation>
    <scope>NUCLEOTIDE SEQUENCE [LARGE SCALE GENOMIC DNA]</scope>
    <source>
        <strain evidence="2 3">3-3</strain>
    </source>
</reference>
<dbReference type="OrthoDB" id="9855309at2"/>
<accession>A0A0C1IP97</accession>
<feature type="signal peptide" evidence="1">
    <location>
        <begin position="1"/>
        <end position="19"/>
    </location>
</feature>
<evidence type="ECO:0000313" key="2">
    <source>
        <dbReference type="EMBL" id="KIC96000.1"/>
    </source>
</evidence>
<sequence>MKMICTFLAGGFLAISATAQTLQQKDLPAITRRITVLPGTVEALHKAFARQTPYGEKFSDAELNPVFEEIKKLVAAIHDQQILRQMKSVPRPDMPDSVHYQEIRWKLALRPAIAETSLAGIPETDHTSRNYLRQAIALQQVFDWQKYYKEDEALEKNFREQCNAITGSDLEAVRKRLGLQCKLYSRQAELWGARLGRYSQGISQLQQILQETAYGNNLTNRQAAIRILADVQARALESIEKLIWNEMQILMKAELLYQDLQILSTY</sequence>
<evidence type="ECO:0000313" key="3">
    <source>
        <dbReference type="Proteomes" id="UP000031408"/>
    </source>
</evidence>
<comment type="caution">
    <text evidence="2">The sequence shown here is derived from an EMBL/GenBank/DDBJ whole genome shotgun (WGS) entry which is preliminary data.</text>
</comment>
<dbReference type="STRING" id="1349421.OI18_02065"/>
<gene>
    <name evidence="2" type="ORF">OI18_02065</name>
</gene>
<protein>
    <submittedName>
        <fullName evidence="2">Uncharacterized protein</fullName>
    </submittedName>
</protein>
<keyword evidence="1" id="KW-0732">Signal</keyword>
<keyword evidence="3" id="KW-1185">Reference proteome</keyword>
<evidence type="ECO:0000256" key="1">
    <source>
        <dbReference type="SAM" id="SignalP"/>
    </source>
</evidence>
<feature type="chain" id="PRO_5002151772" evidence="1">
    <location>
        <begin position="20"/>
        <end position="266"/>
    </location>
</feature>
<dbReference type="AlphaFoldDB" id="A0A0C1IP97"/>
<proteinExistence type="predicted"/>